<keyword evidence="2" id="KW-1185">Reference proteome</keyword>
<gene>
    <name evidence="1" type="ORF">F8O01_00070</name>
</gene>
<name>A0A7J5C186_9MICO</name>
<dbReference type="Proteomes" id="UP000467240">
    <property type="component" value="Unassembled WGS sequence"/>
</dbReference>
<dbReference type="RefSeq" id="WP_158038820.1">
    <property type="nucleotide sequence ID" value="NZ_JACCFV010000001.1"/>
</dbReference>
<dbReference type="EMBL" id="WBJZ01000001">
    <property type="protein sequence ID" value="KAB1662387.1"/>
    <property type="molecule type" value="Genomic_DNA"/>
</dbReference>
<reference evidence="1 2" key="1">
    <citation type="submission" date="2019-09" db="EMBL/GenBank/DDBJ databases">
        <title>Phylogeny of genus Pseudoclavibacter and closely related genus.</title>
        <authorList>
            <person name="Li Y."/>
        </authorList>
    </citation>
    <scope>NUCLEOTIDE SEQUENCE [LARGE SCALE GENOMIC DNA]</scope>
    <source>
        <strain evidence="1 2">DSM 23821</strain>
    </source>
</reference>
<evidence type="ECO:0000313" key="1">
    <source>
        <dbReference type="EMBL" id="KAB1662387.1"/>
    </source>
</evidence>
<proteinExistence type="predicted"/>
<dbReference type="AlphaFoldDB" id="A0A7J5C186"/>
<protein>
    <submittedName>
        <fullName evidence="1">Uncharacterized protein</fullName>
    </submittedName>
</protein>
<organism evidence="1 2">
    <name type="scientific">Pseudoclavibacter chungangensis</name>
    <dbReference type="NCBI Taxonomy" id="587635"/>
    <lineage>
        <taxon>Bacteria</taxon>
        <taxon>Bacillati</taxon>
        <taxon>Actinomycetota</taxon>
        <taxon>Actinomycetes</taxon>
        <taxon>Micrococcales</taxon>
        <taxon>Microbacteriaceae</taxon>
        <taxon>Pseudoclavibacter</taxon>
    </lineage>
</organism>
<evidence type="ECO:0000313" key="2">
    <source>
        <dbReference type="Proteomes" id="UP000467240"/>
    </source>
</evidence>
<sequence length="158" mass="17575">MIASDREDGPTRFVRELVEVLATSGDRPDERVDRFERLLGVRLPRVGARVHGCIQRLDDRSIAVISYETAPRAVLRVRLAPADDEAEPPVTPALAHVLDRLSAFGFRVRPWTGEHGRRMGAYVRRQRLVVGIAATRHPDGGVGDDIVTDVHARWTATP</sequence>
<accession>A0A7J5C186</accession>
<comment type="caution">
    <text evidence="1">The sequence shown here is derived from an EMBL/GenBank/DDBJ whole genome shotgun (WGS) entry which is preliminary data.</text>
</comment>